<evidence type="ECO:0000259" key="1">
    <source>
        <dbReference type="SMART" id="SM00849"/>
    </source>
</evidence>
<gene>
    <name evidence="2" type="ORF">NYP16_08700</name>
</gene>
<dbReference type="Pfam" id="PF00753">
    <property type="entry name" value="Lactamase_B"/>
    <property type="match status" value="1"/>
</dbReference>
<dbReference type="RefSeq" id="WP_274943732.1">
    <property type="nucleotide sequence ID" value="NZ_JANWOI010000003.1"/>
</dbReference>
<dbReference type="InterPro" id="IPR001279">
    <property type="entry name" value="Metallo-B-lactamas"/>
</dbReference>
<evidence type="ECO:0000313" key="2">
    <source>
        <dbReference type="EMBL" id="MDA5194026.1"/>
    </source>
</evidence>
<evidence type="ECO:0000313" key="3">
    <source>
        <dbReference type="Proteomes" id="UP001141619"/>
    </source>
</evidence>
<dbReference type="InterPro" id="IPR036388">
    <property type="entry name" value="WH-like_DNA-bd_sf"/>
</dbReference>
<dbReference type="Gene3D" id="3.60.15.10">
    <property type="entry name" value="Ribonuclease Z/Hydroxyacylglutathione hydrolase-like"/>
    <property type="match status" value="1"/>
</dbReference>
<dbReference type="SUPFAM" id="SSF56281">
    <property type="entry name" value="Metallo-hydrolase/oxidoreductase"/>
    <property type="match status" value="1"/>
</dbReference>
<reference evidence="2" key="2">
    <citation type="journal article" date="2023" name="Syst. Appl. Microbiol.">
        <title>Govania unica gen. nov., sp. nov., a rare biosphere bacterium that represents a novel family in the class Alphaproteobacteria.</title>
        <authorList>
            <person name="Vandamme P."/>
            <person name="Peeters C."/>
            <person name="Hettiarachchi A."/>
            <person name="Cnockaert M."/>
            <person name="Carlier A."/>
        </authorList>
    </citation>
    <scope>NUCLEOTIDE SEQUENCE</scope>
    <source>
        <strain evidence="2">LMG 31809</strain>
    </source>
</reference>
<dbReference type="Proteomes" id="UP001141619">
    <property type="component" value="Unassembled WGS sequence"/>
</dbReference>
<accession>A0A9X3Z7C3</accession>
<comment type="caution">
    <text evidence="2">The sequence shown here is derived from an EMBL/GenBank/DDBJ whole genome shotgun (WGS) entry which is preliminary data.</text>
</comment>
<feature type="domain" description="Metallo-beta-lactamase" evidence="1">
    <location>
        <begin position="21"/>
        <end position="238"/>
    </location>
</feature>
<sequence length="325" mass="36253">MLAVADGVYWIRMPLPLALDHINLWALEEADGWTLVDSGMNSSQTQGHWESLITGPMAGKPIKRLIVTHLHPDHFGLAGWFSARWHVPVYMTQSEFLMGSVLSLGRWDELPWAMELFFHRAGLTPDEIANLKTLGYGHFADSVYRPPGGYHRLRDGDSLDIGGREWRIVVGRGHSPEHACLHCPDLGLLIAGDQVLPRISSNVSVYSTEPEANPLKDWLDSLTKLRGLPADTHVLPAHGYLFTGLHDRLDALTLEHETKLVELAEACGEPMSAVDALPVMFLRDLKGFTRLMALGETIAHFHLLLDRGLVIAEDGQDGVRRFRRT</sequence>
<keyword evidence="3" id="KW-1185">Reference proteome</keyword>
<dbReference type="SMART" id="SM00849">
    <property type="entry name" value="Lactamase_B"/>
    <property type="match status" value="1"/>
</dbReference>
<dbReference type="PANTHER" id="PTHR42951:SF22">
    <property type="entry name" value="METALLO BETA-LACTAMASE SUPERFAMILY LIPOPROTEIN"/>
    <property type="match status" value="1"/>
</dbReference>
<dbReference type="Gene3D" id="1.10.10.10">
    <property type="entry name" value="Winged helix-like DNA-binding domain superfamily/Winged helix DNA-binding domain"/>
    <property type="match status" value="1"/>
</dbReference>
<proteinExistence type="predicted"/>
<dbReference type="InterPro" id="IPR050855">
    <property type="entry name" value="NDM-1-like"/>
</dbReference>
<dbReference type="Pfam" id="PF21221">
    <property type="entry name" value="B_lactamase-like_C"/>
    <property type="match status" value="1"/>
</dbReference>
<dbReference type="InterPro" id="IPR036866">
    <property type="entry name" value="RibonucZ/Hydroxyglut_hydro"/>
</dbReference>
<reference evidence="2" key="1">
    <citation type="submission" date="2022-08" db="EMBL/GenBank/DDBJ databases">
        <authorList>
            <person name="Vandamme P."/>
            <person name="Hettiarachchi A."/>
            <person name="Peeters C."/>
            <person name="Cnockaert M."/>
            <person name="Carlier A."/>
        </authorList>
    </citation>
    <scope>NUCLEOTIDE SEQUENCE</scope>
    <source>
        <strain evidence="2">LMG 31809</strain>
    </source>
</reference>
<name>A0A9X3Z7C3_9PROT</name>
<dbReference type="InterPro" id="IPR048933">
    <property type="entry name" value="B_lactamase-like_C"/>
</dbReference>
<dbReference type="EMBL" id="JANWOI010000003">
    <property type="protein sequence ID" value="MDA5194026.1"/>
    <property type="molecule type" value="Genomic_DNA"/>
</dbReference>
<dbReference type="PANTHER" id="PTHR42951">
    <property type="entry name" value="METALLO-BETA-LACTAMASE DOMAIN-CONTAINING"/>
    <property type="match status" value="1"/>
</dbReference>
<organism evidence="2 3">
    <name type="scientific">Govanella unica</name>
    <dbReference type="NCBI Taxonomy" id="2975056"/>
    <lineage>
        <taxon>Bacteria</taxon>
        <taxon>Pseudomonadati</taxon>
        <taxon>Pseudomonadota</taxon>
        <taxon>Alphaproteobacteria</taxon>
        <taxon>Emcibacterales</taxon>
        <taxon>Govanellaceae</taxon>
        <taxon>Govanella</taxon>
    </lineage>
</organism>
<protein>
    <submittedName>
        <fullName evidence="2">MBL fold metallo-hydrolase</fullName>
    </submittedName>
</protein>
<dbReference type="AlphaFoldDB" id="A0A9X3Z7C3"/>